<evidence type="ECO:0000313" key="8">
    <source>
        <dbReference type="Proteomes" id="UP001415857"/>
    </source>
</evidence>
<reference evidence="7 8" key="1">
    <citation type="journal article" date="2024" name="Plant J.">
        <title>Genome sequences and population genomics reveal climatic adaptation and genomic divergence between two closely related sweetgum species.</title>
        <authorList>
            <person name="Xu W.Q."/>
            <person name="Ren C.Q."/>
            <person name="Zhang X.Y."/>
            <person name="Comes H.P."/>
            <person name="Liu X.H."/>
            <person name="Li Y.G."/>
            <person name="Kettle C.J."/>
            <person name="Jalonen R."/>
            <person name="Gaisberger H."/>
            <person name="Ma Y.Z."/>
            <person name="Qiu Y.X."/>
        </authorList>
    </citation>
    <scope>NUCLEOTIDE SEQUENCE [LARGE SCALE GENOMIC DNA]</scope>
    <source>
        <strain evidence="7">Hangzhou</strain>
    </source>
</reference>
<dbReference type="Gene3D" id="3.30.420.150">
    <property type="entry name" value="Exopolyphosphatase. Domain 2"/>
    <property type="match status" value="1"/>
</dbReference>
<dbReference type="InterPro" id="IPR000407">
    <property type="entry name" value="GDA1_CD39_NTPase"/>
</dbReference>
<evidence type="ECO:0000313" key="7">
    <source>
        <dbReference type="EMBL" id="KAK9280155.1"/>
    </source>
</evidence>
<evidence type="ECO:0000256" key="3">
    <source>
        <dbReference type="PIRSR" id="PIRSR600407-1"/>
    </source>
</evidence>
<dbReference type="PANTHER" id="PTHR11782">
    <property type="entry name" value="ADENOSINE/GUANOSINE DIPHOSPHATASE"/>
    <property type="match status" value="1"/>
</dbReference>
<dbReference type="GO" id="GO:0009134">
    <property type="term" value="P:nucleoside diphosphate catabolic process"/>
    <property type="evidence" value="ECO:0007669"/>
    <property type="project" value="TreeGrafter"/>
</dbReference>
<evidence type="ECO:0008006" key="9">
    <source>
        <dbReference type="Google" id="ProtNLM"/>
    </source>
</evidence>
<feature type="binding site" evidence="4">
    <location>
        <begin position="240"/>
        <end position="244"/>
    </location>
    <ligand>
        <name>ATP</name>
        <dbReference type="ChEBI" id="CHEBI:30616"/>
    </ligand>
</feature>
<comment type="caution">
    <text evidence="7">The sequence shown here is derived from an EMBL/GenBank/DDBJ whole genome shotgun (WGS) entry which is preliminary data.</text>
</comment>
<proteinExistence type="inferred from homology"/>
<sequence>MDVSNLQSRVSTAYIPPHRTQIHPRIMHSFSSPSPPPNPKQQQPQLKWLILIASLFTLPFLFYLFTTARKIHHSSKFQAPKPKSFGIVIHSGPTGSRIRVFEFLNEGRIPFIGLDGSGSDSLMVRPGLAGFKEEPKTAGGSILGLIEFAKRRVPRSEWGDTKVQLMASGELENLGRDLRDALLESCRRVLRASGFLFKDEWARVIEGQEEGVYAWVAANYALGTLGGEPQKTTGIVELGGASMQVAFAPREPPPMQFLRIIKFAGVTYNLYVQSLPQFGQDAAWESLDELQNSGDLVSLSSSGEAYPSNPCIPRGYELTLNASDLKLLASHPSGNFSACRLEVSALLKRSQEKCLHPHCEIISSLYIELSGKPVPLENFFYISEFFGLVPKASLSEVEVAGQHYCEDGWDKLKNQHRSVDDLDLSRYCFSSAYIVALLHDSLGFPMDDKRIGFAYHTGSIPLDWMLGAFILQTMLEPLETDPENLGQIGGNESVMYFSLFGVLLIAMLAAVFVLRWQKPQLKTIYDLEKGRYIVTRVPR</sequence>
<evidence type="ECO:0000256" key="4">
    <source>
        <dbReference type="PIRSR" id="PIRSR600407-2"/>
    </source>
</evidence>
<feature type="active site" description="Proton acceptor" evidence="3">
    <location>
        <position position="210"/>
    </location>
</feature>
<dbReference type="GO" id="GO:0005524">
    <property type="term" value="F:ATP binding"/>
    <property type="evidence" value="ECO:0007669"/>
    <property type="project" value="UniProtKB-KW"/>
</dbReference>
<keyword evidence="6" id="KW-1133">Transmembrane helix</keyword>
<comment type="similarity">
    <text evidence="1 5">Belongs to the GDA1/CD39 NTPase family.</text>
</comment>
<evidence type="ECO:0000256" key="2">
    <source>
        <dbReference type="ARBA" id="ARBA00022801"/>
    </source>
</evidence>
<name>A0AAP0RM50_LIQFO</name>
<feature type="transmembrane region" description="Helical" evidence="6">
    <location>
        <begin position="495"/>
        <end position="514"/>
    </location>
</feature>
<keyword evidence="8" id="KW-1185">Reference proteome</keyword>
<keyword evidence="2 5" id="KW-0378">Hydrolase</keyword>
<gene>
    <name evidence="7" type="ORF">L1049_013842</name>
</gene>
<dbReference type="GO" id="GO:0016020">
    <property type="term" value="C:membrane"/>
    <property type="evidence" value="ECO:0007669"/>
    <property type="project" value="TreeGrafter"/>
</dbReference>
<dbReference type="PROSITE" id="PS01238">
    <property type="entry name" value="GDA1_CD39_NTPASE"/>
    <property type="match status" value="1"/>
</dbReference>
<feature type="transmembrane region" description="Helical" evidence="6">
    <location>
        <begin position="46"/>
        <end position="66"/>
    </location>
</feature>
<keyword evidence="6" id="KW-0472">Membrane</keyword>
<dbReference type="Gene3D" id="3.30.420.40">
    <property type="match status" value="1"/>
</dbReference>
<dbReference type="AlphaFoldDB" id="A0AAP0RM50"/>
<evidence type="ECO:0000256" key="1">
    <source>
        <dbReference type="ARBA" id="ARBA00009283"/>
    </source>
</evidence>
<evidence type="ECO:0000256" key="5">
    <source>
        <dbReference type="RuleBase" id="RU003833"/>
    </source>
</evidence>
<organism evidence="7 8">
    <name type="scientific">Liquidambar formosana</name>
    <name type="common">Formosan gum</name>
    <dbReference type="NCBI Taxonomy" id="63359"/>
    <lineage>
        <taxon>Eukaryota</taxon>
        <taxon>Viridiplantae</taxon>
        <taxon>Streptophyta</taxon>
        <taxon>Embryophyta</taxon>
        <taxon>Tracheophyta</taxon>
        <taxon>Spermatophyta</taxon>
        <taxon>Magnoliopsida</taxon>
        <taxon>eudicotyledons</taxon>
        <taxon>Gunneridae</taxon>
        <taxon>Pentapetalae</taxon>
        <taxon>Saxifragales</taxon>
        <taxon>Altingiaceae</taxon>
        <taxon>Liquidambar</taxon>
    </lineage>
</organism>
<evidence type="ECO:0000256" key="6">
    <source>
        <dbReference type="SAM" id="Phobius"/>
    </source>
</evidence>
<dbReference type="Pfam" id="PF01150">
    <property type="entry name" value="GDA1_CD39"/>
    <property type="match status" value="1"/>
</dbReference>
<accession>A0AAP0RM50</accession>
<keyword evidence="4" id="KW-0067">ATP-binding</keyword>
<protein>
    <recommendedName>
        <fullName evidence="9">Apyrase 6</fullName>
    </recommendedName>
</protein>
<dbReference type="PANTHER" id="PTHR11782:SF96">
    <property type="entry name" value="APYRASE 6-RELATED"/>
    <property type="match status" value="1"/>
</dbReference>
<keyword evidence="4" id="KW-0547">Nucleotide-binding</keyword>
<dbReference type="EMBL" id="JBBPBK010000008">
    <property type="protein sequence ID" value="KAK9280155.1"/>
    <property type="molecule type" value="Genomic_DNA"/>
</dbReference>
<keyword evidence="6" id="KW-0812">Transmembrane</keyword>
<dbReference type="GO" id="GO:0017110">
    <property type="term" value="F:nucleoside diphosphate phosphatase activity"/>
    <property type="evidence" value="ECO:0007669"/>
    <property type="project" value="TreeGrafter"/>
</dbReference>
<dbReference type="Proteomes" id="UP001415857">
    <property type="component" value="Unassembled WGS sequence"/>
</dbReference>